<organism evidence="2 3">
    <name type="scientific">Discostella pseudostelligera</name>
    <dbReference type="NCBI Taxonomy" id="259834"/>
    <lineage>
        <taxon>Eukaryota</taxon>
        <taxon>Sar</taxon>
        <taxon>Stramenopiles</taxon>
        <taxon>Ochrophyta</taxon>
        <taxon>Bacillariophyta</taxon>
        <taxon>Coscinodiscophyceae</taxon>
        <taxon>Thalassiosirophycidae</taxon>
        <taxon>Stephanodiscales</taxon>
        <taxon>Stephanodiscaceae</taxon>
        <taxon>Discostella</taxon>
    </lineage>
</organism>
<feature type="compositionally biased region" description="Basic residues" evidence="1">
    <location>
        <begin position="165"/>
        <end position="174"/>
    </location>
</feature>
<feature type="compositionally biased region" description="Polar residues" evidence="1">
    <location>
        <begin position="682"/>
        <end position="695"/>
    </location>
</feature>
<evidence type="ECO:0000256" key="1">
    <source>
        <dbReference type="SAM" id="MobiDB-lite"/>
    </source>
</evidence>
<feature type="region of interest" description="Disordered" evidence="1">
    <location>
        <begin position="128"/>
        <end position="222"/>
    </location>
</feature>
<feature type="region of interest" description="Disordered" evidence="1">
    <location>
        <begin position="1078"/>
        <end position="1108"/>
    </location>
</feature>
<keyword evidence="3" id="KW-1185">Reference proteome</keyword>
<dbReference type="Proteomes" id="UP001530293">
    <property type="component" value="Unassembled WGS sequence"/>
</dbReference>
<feature type="compositionally biased region" description="Low complexity" evidence="1">
    <location>
        <begin position="1078"/>
        <end position="1087"/>
    </location>
</feature>
<feature type="compositionally biased region" description="Basic and acidic residues" evidence="1">
    <location>
        <begin position="550"/>
        <end position="561"/>
    </location>
</feature>
<feature type="region of interest" description="Disordered" evidence="1">
    <location>
        <begin position="274"/>
        <end position="296"/>
    </location>
</feature>
<comment type="caution">
    <text evidence="2">The sequence shown here is derived from an EMBL/GenBank/DDBJ whole genome shotgun (WGS) entry which is preliminary data.</text>
</comment>
<proteinExistence type="predicted"/>
<gene>
    <name evidence="2" type="ORF">ACHAWU_000957</name>
</gene>
<feature type="compositionally biased region" description="Polar residues" evidence="1">
    <location>
        <begin position="1088"/>
        <end position="1101"/>
    </location>
</feature>
<dbReference type="AlphaFoldDB" id="A0ABD3MDW0"/>
<feature type="compositionally biased region" description="Polar residues" evidence="1">
    <location>
        <begin position="732"/>
        <end position="741"/>
    </location>
</feature>
<accession>A0ABD3MDW0</accession>
<evidence type="ECO:0000313" key="3">
    <source>
        <dbReference type="Proteomes" id="UP001530293"/>
    </source>
</evidence>
<reference evidence="2 3" key="1">
    <citation type="submission" date="2024-10" db="EMBL/GenBank/DDBJ databases">
        <title>Updated reference genomes for cyclostephanoid diatoms.</title>
        <authorList>
            <person name="Roberts W.R."/>
            <person name="Alverson A.J."/>
        </authorList>
    </citation>
    <scope>NUCLEOTIDE SEQUENCE [LARGE SCALE GENOMIC DNA]</scope>
    <source>
        <strain evidence="2 3">AJA232-27</strain>
    </source>
</reference>
<dbReference type="EMBL" id="JALLBG020000137">
    <property type="protein sequence ID" value="KAL3762310.1"/>
    <property type="molecule type" value="Genomic_DNA"/>
</dbReference>
<name>A0ABD3MDW0_9STRA</name>
<protein>
    <submittedName>
        <fullName evidence="2">Uncharacterized protein</fullName>
    </submittedName>
</protein>
<sequence>MSKKQQQQAADAAMEMDELNLDDLFLGGDGDGAMGGLGAGMMGGTGGVGLGGAIAASLFADMDLDLGCIMDGIMGMEDQTSTVSTDDGGGGGGRVGGYGSNSLRGMMMLDDDFMGGNVDFDDGSSASISAAGGKVSRRRSSTNSIYSAGREAGGGGDTTAAGSNRQKRGKRTRTARSNPHQSAAVMAHPQQNRLHQSREVASLAGPSPSPTSATGAKSRRGDLSSLIVHSNRTKEAKIVHHRNHPQSQQLQQQPLQGVFQPTTSSFQLNRNSNEKLHPQSQASGPLAERKRQDELGSSQLRKAEKELSNFGMPSSRTLFFPFMKLPTNVLDCKNQRGQKSSYLILEKLSVQLAPSLSSKSDEVGPADSIGATTSAIDKAQVPLAATSSMPSSLSSSNAIPTTHSKSLITVSSPIYSLFQHTQSTSPSELIEVLMKSTDAVESTLRHLAKKRRKKNILEQSSIVHHTVSSPQSPPPPSLSSSSSSLQLVDELVKIYLSHLKQSAFLRQNASNMENWCIDHFTNEETRSIFPVDRKSVCNLVWMHDHERISSKHQQQLEEEGRGVGGRRRGAGTGAKSTNLSPIISVEVKVKLTGWREKPGSTLNARLACPKRWKVAMARGASTPTTATAVAPPLDLSTFSRKTLNMVSEEMLRFDVLPPKVPPKKSSCVPAVSAPCSAAEVVSNDTVSETTKNNKSPVLDGGSGTPSMIDKNMVDGKAKRRRKTKKDDVRSASPRSRGSPTIASPEKKVAVQLFSSSSVSKSSVFIPHIPGSKNSQVHRCELHKTNGVEQEGKRIVHALYASILDPAIQPSKRRALLADEVSSTLSRINQQTESASQLSHPLSSSLSNMKRDQISKQIADSQAAYLDDVELMPTTVGMWKCLENANYFEVIEKEEDVSLALESLWQPVTMEFDDVVNEDGGYYYWGSLPQEPIAVPMDKKVADMIDVAEERVTDEAKSEGKESSPLFDHLQSLLVEVEDDEGVNNDKDDEDDDYLIANLPPYSPEEFIFGPKRGNASYAAESVVIGTSDTDTDNGDDGNDSAMFDQSTLTLDQRIYIQMRAAGLVDCKWRPSHRISSSVSLLSDPLPSGESSPHTTAITESTDIGDDEPVDDIVRKMKHRFSNLRNETNAQVAQLQRLAVANVAKS</sequence>
<feature type="region of interest" description="Disordered" evidence="1">
    <location>
        <begin position="550"/>
        <end position="575"/>
    </location>
</feature>
<evidence type="ECO:0000313" key="2">
    <source>
        <dbReference type="EMBL" id="KAL3762310.1"/>
    </source>
</evidence>
<feature type="region of interest" description="Disordered" evidence="1">
    <location>
        <begin position="681"/>
        <end position="746"/>
    </location>
</feature>